<gene>
    <name evidence="3" type="ORF">K1Y72_09070</name>
</gene>
<organism evidence="3 4">
    <name type="scientific">Actinomadura parmotrematis</name>
    <dbReference type="NCBI Taxonomy" id="2864039"/>
    <lineage>
        <taxon>Bacteria</taxon>
        <taxon>Bacillati</taxon>
        <taxon>Actinomycetota</taxon>
        <taxon>Actinomycetes</taxon>
        <taxon>Streptosporangiales</taxon>
        <taxon>Thermomonosporaceae</taxon>
        <taxon>Actinomadura</taxon>
    </lineage>
</organism>
<keyword evidence="2" id="KW-0812">Transmembrane</keyword>
<name>A0ABS7FSM0_9ACTN</name>
<feature type="transmembrane region" description="Helical" evidence="2">
    <location>
        <begin position="59"/>
        <end position="77"/>
    </location>
</feature>
<dbReference type="EMBL" id="JAIBOA010000004">
    <property type="protein sequence ID" value="MBW8482513.1"/>
    <property type="molecule type" value="Genomic_DNA"/>
</dbReference>
<dbReference type="RefSeq" id="WP_220165066.1">
    <property type="nucleotide sequence ID" value="NZ_JAIBOA010000004.1"/>
</dbReference>
<evidence type="ECO:0000313" key="4">
    <source>
        <dbReference type="Proteomes" id="UP000774570"/>
    </source>
</evidence>
<evidence type="ECO:0000256" key="1">
    <source>
        <dbReference type="SAM" id="MobiDB-lite"/>
    </source>
</evidence>
<keyword evidence="2" id="KW-1133">Transmembrane helix</keyword>
<keyword evidence="2" id="KW-0472">Membrane</keyword>
<sequence>MLGICADLPWAYASGAGIALAAAHQLRGARTRGGAPEPDGDAPPGRAPRVKGAAGGRHFALAVLYGALVFVPTSVYVAHAYPQWASLQYRTTLPGPLLLRVAAAELALVAAGFLLARWSLVAGRIRWALLQVMLPALAMTAVLVYGRDGSGWRRVLSHDRRDYALFPQPRRVDDLSALGAQVGRTLFSGLGLTLLVTGAVALGALGLIMGVLHQFGLTDAGVPDGPGLLRAGLIGGVASAGIGVLAVLAALLAGGLGRLSLLALVPVLWLAVVARGGFATLVIRDLGLPPERD</sequence>
<reference evidence="3 4" key="1">
    <citation type="submission" date="2021-07" db="EMBL/GenBank/DDBJ databases">
        <title>Actinomadura sp. PM05-2 isolated from lichen.</title>
        <authorList>
            <person name="Somphong A."/>
            <person name="Phongsopitanun W."/>
            <person name="Tanasupawat S."/>
            <person name="Peongsungnone V."/>
        </authorList>
    </citation>
    <scope>NUCLEOTIDE SEQUENCE [LARGE SCALE GENOMIC DNA]</scope>
    <source>
        <strain evidence="3 4">PM05-2</strain>
    </source>
</reference>
<keyword evidence="4" id="KW-1185">Reference proteome</keyword>
<comment type="caution">
    <text evidence="3">The sequence shown here is derived from an EMBL/GenBank/DDBJ whole genome shotgun (WGS) entry which is preliminary data.</text>
</comment>
<feature type="transmembrane region" description="Helical" evidence="2">
    <location>
        <begin position="233"/>
        <end position="253"/>
    </location>
</feature>
<feature type="transmembrane region" description="Helical" evidence="2">
    <location>
        <begin position="259"/>
        <end position="283"/>
    </location>
</feature>
<feature type="transmembrane region" description="Helical" evidence="2">
    <location>
        <begin position="186"/>
        <end position="212"/>
    </location>
</feature>
<protein>
    <submittedName>
        <fullName evidence="3">Uncharacterized protein</fullName>
    </submittedName>
</protein>
<feature type="transmembrane region" description="Helical" evidence="2">
    <location>
        <begin position="97"/>
        <end position="116"/>
    </location>
</feature>
<proteinExistence type="predicted"/>
<evidence type="ECO:0000313" key="3">
    <source>
        <dbReference type="EMBL" id="MBW8482513.1"/>
    </source>
</evidence>
<feature type="region of interest" description="Disordered" evidence="1">
    <location>
        <begin position="30"/>
        <end position="51"/>
    </location>
</feature>
<evidence type="ECO:0000256" key="2">
    <source>
        <dbReference type="SAM" id="Phobius"/>
    </source>
</evidence>
<dbReference type="Proteomes" id="UP000774570">
    <property type="component" value="Unassembled WGS sequence"/>
</dbReference>
<accession>A0ABS7FSM0</accession>